<evidence type="ECO:0000256" key="2">
    <source>
        <dbReference type="ARBA" id="ARBA00022490"/>
    </source>
</evidence>
<proteinExistence type="predicted"/>
<evidence type="ECO:0000313" key="10">
    <source>
        <dbReference type="Proteomes" id="UP000011087"/>
    </source>
</evidence>
<evidence type="ECO:0000259" key="7">
    <source>
        <dbReference type="SMART" id="SM00727"/>
    </source>
</evidence>
<organism evidence="8">
    <name type="scientific">Guillardia theta (strain CCMP2712)</name>
    <name type="common">Cryptophyte</name>
    <dbReference type="NCBI Taxonomy" id="905079"/>
    <lineage>
        <taxon>Eukaryota</taxon>
        <taxon>Cryptophyceae</taxon>
        <taxon>Pyrenomonadales</taxon>
        <taxon>Geminigeraceae</taxon>
        <taxon>Guillardia</taxon>
    </lineage>
</organism>
<reference evidence="10" key="2">
    <citation type="submission" date="2012-11" db="EMBL/GenBank/DDBJ databases">
        <authorList>
            <person name="Kuo A."/>
            <person name="Curtis B.A."/>
            <person name="Tanifuji G."/>
            <person name="Burki F."/>
            <person name="Gruber A."/>
            <person name="Irimia M."/>
            <person name="Maruyama S."/>
            <person name="Arias M.C."/>
            <person name="Ball S.G."/>
            <person name="Gile G.H."/>
            <person name="Hirakawa Y."/>
            <person name="Hopkins J.F."/>
            <person name="Rensing S.A."/>
            <person name="Schmutz J."/>
            <person name="Symeonidi A."/>
            <person name="Elias M."/>
            <person name="Eveleigh R.J."/>
            <person name="Herman E.K."/>
            <person name="Klute M.J."/>
            <person name="Nakayama T."/>
            <person name="Obornik M."/>
            <person name="Reyes-Prieto A."/>
            <person name="Armbrust E.V."/>
            <person name="Aves S.J."/>
            <person name="Beiko R.G."/>
            <person name="Coutinho P."/>
            <person name="Dacks J.B."/>
            <person name="Durnford D.G."/>
            <person name="Fast N.M."/>
            <person name="Green B.R."/>
            <person name="Grisdale C."/>
            <person name="Hempe F."/>
            <person name="Henrissat B."/>
            <person name="Hoppner M.P."/>
            <person name="Ishida K.-I."/>
            <person name="Kim E."/>
            <person name="Koreny L."/>
            <person name="Kroth P.G."/>
            <person name="Liu Y."/>
            <person name="Malik S.-B."/>
            <person name="Maier U.G."/>
            <person name="McRose D."/>
            <person name="Mock T."/>
            <person name="Neilson J.A."/>
            <person name="Onodera N.T."/>
            <person name="Poole A.M."/>
            <person name="Pritham E.J."/>
            <person name="Richards T.A."/>
            <person name="Rocap G."/>
            <person name="Roy S.W."/>
            <person name="Sarai C."/>
            <person name="Schaack S."/>
            <person name="Shirato S."/>
            <person name="Slamovits C.H."/>
            <person name="Spencer D.F."/>
            <person name="Suzuki S."/>
            <person name="Worden A.Z."/>
            <person name="Zauner S."/>
            <person name="Barry K."/>
            <person name="Bell C."/>
            <person name="Bharti A.K."/>
            <person name="Crow J.A."/>
            <person name="Grimwood J."/>
            <person name="Kramer R."/>
            <person name="Lindquist E."/>
            <person name="Lucas S."/>
            <person name="Salamov A."/>
            <person name="McFadden G.I."/>
            <person name="Lane C.E."/>
            <person name="Keeling P.J."/>
            <person name="Gray M.W."/>
            <person name="Grigoriev I.V."/>
            <person name="Archibald J.M."/>
        </authorList>
    </citation>
    <scope>NUCLEOTIDE SEQUENCE</scope>
    <source>
        <strain evidence="10">CCMP2712</strain>
    </source>
</reference>
<dbReference type="Gene3D" id="1.25.40.10">
    <property type="entry name" value="Tetratricopeptide repeat domain"/>
    <property type="match status" value="3"/>
</dbReference>
<dbReference type="PaxDb" id="55529-EKX47633"/>
<dbReference type="Gene3D" id="1.10.260.100">
    <property type="match status" value="2"/>
</dbReference>
<comment type="subcellular location">
    <subcellularLocation>
        <location evidence="1">Cytoplasm</location>
    </subcellularLocation>
</comment>
<dbReference type="GO" id="GO:0005737">
    <property type="term" value="C:cytoplasm"/>
    <property type="evidence" value="ECO:0007669"/>
    <property type="project" value="UniProtKB-SubCell"/>
</dbReference>
<evidence type="ECO:0000256" key="3">
    <source>
        <dbReference type="ARBA" id="ARBA00022737"/>
    </source>
</evidence>
<dbReference type="InterPro" id="IPR041243">
    <property type="entry name" value="STI1/HOP_DP"/>
</dbReference>
<dbReference type="PROSITE" id="PS50005">
    <property type="entry name" value="TPR"/>
    <property type="match status" value="3"/>
</dbReference>
<dbReference type="SUPFAM" id="SSF48452">
    <property type="entry name" value="TPR-like"/>
    <property type="match status" value="3"/>
</dbReference>
<evidence type="ECO:0000313" key="8">
    <source>
        <dbReference type="EMBL" id="EKX47633.1"/>
    </source>
</evidence>
<dbReference type="FunFam" id="1.25.40.10:FF:000010">
    <property type="entry name" value="Stress-induced phosphoprotein 1"/>
    <property type="match status" value="1"/>
</dbReference>
<feature type="region of interest" description="Disordered" evidence="6">
    <location>
        <begin position="238"/>
        <end position="257"/>
    </location>
</feature>
<feature type="repeat" description="TPR" evidence="5">
    <location>
        <begin position="345"/>
        <end position="378"/>
    </location>
</feature>
<evidence type="ECO:0000256" key="4">
    <source>
        <dbReference type="ARBA" id="ARBA00022803"/>
    </source>
</evidence>
<dbReference type="PANTHER" id="PTHR22904">
    <property type="entry name" value="TPR REPEAT CONTAINING PROTEIN"/>
    <property type="match status" value="1"/>
</dbReference>
<dbReference type="InterPro" id="IPR006636">
    <property type="entry name" value="STI1_HS-bd"/>
</dbReference>
<dbReference type="InterPro" id="IPR013105">
    <property type="entry name" value="TPR_2"/>
</dbReference>
<sequence>MSAEELKAKGNAAFSAKNYTEAVDFFTQAINLDPNNHVLFSNRSASYAGLHKYDQALNDAEKCIAIKPDWGKGYGRKGAAMHGMGDFEGALKAYKDGLAHEPGLAMLTNGISEVEAAMRAEQSSGIKGIGNLLRRPDLVEIIARSPQLAPFLAQPDFPGIVQELQTDSNALMKHLNDQRVQLLLQELLRMQNPDVFRHAEEEEIKRRKAKVIMERNCHASSSWMFALQEEAEEAERKRQLEEKKRKEAEEAARKAAMTENDFKDNPKGLSEWCKEKGNTFYKNKQFDEAITWYTKAYEADNENIAVLTNRAAVRFEQKMYEECIEDCRKAIEEGRKCRADFKIISRAYERLGNAFVKLDRLQEASKAYSDALVENRTREVEKKLKDVQKQIADSEKNAYINPEISLQEKEKGNALVKESKFVEAKAAYDEAIRRNPKDHTLYSNRALCFMKLMEWPAAKADCDKSLEIEPNFVRALERRGNCYMMLKEPTKAMADFRKGLELDPNNQGCQIGLARVESSMFSGKRDEQTVANAMKDPEIQRILQDPVINNVLRNLQENPSAAQDALKDPVIAERIQKLAAAGILSFG</sequence>
<dbReference type="FunFam" id="1.25.40.10:FF:000020">
    <property type="entry name" value="Stress-induced phosphoprotein 1"/>
    <property type="match status" value="1"/>
</dbReference>
<dbReference type="InterPro" id="IPR011990">
    <property type="entry name" value="TPR-like_helical_dom_sf"/>
</dbReference>
<dbReference type="Pfam" id="PF00515">
    <property type="entry name" value="TPR_1"/>
    <property type="match status" value="1"/>
</dbReference>
<dbReference type="EMBL" id="JH992989">
    <property type="protein sequence ID" value="EKX47633.1"/>
    <property type="molecule type" value="Genomic_DNA"/>
</dbReference>
<feature type="compositionally biased region" description="Basic and acidic residues" evidence="6">
    <location>
        <begin position="238"/>
        <end position="253"/>
    </location>
</feature>
<feature type="domain" description="STI1" evidence="7">
    <location>
        <begin position="135"/>
        <end position="174"/>
    </location>
</feature>
<reference evidence="9" key="3">
    <citation type="submission" date="2015-06" db="UniProtKB">
        <authorList>
            <consortium name="EnsemblProtists"/>
        </authorList>
    </citation>
    <scope>IDENTIFICATION</scope>
</reference>
<dbReference type="STRING" id="905079.L1JGI3"/>
<dbReference type="Pfam" id="PF13181">
    <property type="entry name" value="TPR_8"/>
    <property type="match status" value="1"/>
</dbReference>
<dbReference type="SMART" id="SM00028">
    <property type="entry name" value="TPR"/>
    <property type="match status" value="9"/>
</dbReference>
<keyword evidence="2" id="KW-0963">Cytoplasm</keyword>
<keyword evidence="10" id="KW-1185">Reference proteome</keyword>
<evidence type="ECO:0000256" key="5">
    <source>
        <dbReference type="PROSITE-ProRule" id="PRU00339"/>
    </source>
</evidence>
<dbReference type="SMART" id="SM00727">
    <property type="entry name" value="STI1"/>
    <property type="match status" value="2"/>
</dbReference>
<evidence type="ECO:0000256" key="1">
    <source>
        <dbReference type="ARBA" id="ARBA00004496"/>
    </source>
</evidence>
<feature type="repeat" description="TPR" evidence="5">
    <location>
        <begin position="3"/>
        <end position="36"/>
    </location>
</feature>
<dbReference type="AlphaFoldDB" id="L1JGI3"/>
<dbReference type="OMA" id="MYSAREN"/>
<dbReference type="GeneID" id="17304271"/>
<dbReference type="HOGENOM" id="CLU_000134_46_5_1"/>
<dbReference type="Pfam" id="PF17830">
    <property type="entry name" value="STI1-HOP_DP"/>
    <property type="match status" value="2"/>
</dbReference>
<dbReference type="InterPro" id="IPR019734">
    <property type="entry name" value="TPR_rpt"/>
</dbReference>
<evidence type="ECO:0000313" key="9">
    <source>
        <dbReference type="EnsemblProtists" id="EKX47633"/>
    </source>
</evidence>
<dbReference type="RefSeq" id="XP_005834613.1">
    <property type="nucleotide sequence ID" value="XM_005834556.1"/>
</dbReference>
<accession>L1JGI3</accession>
<dbReference type="KEGG" id="gtt:GUITHDRAFT_159540"/>
<name>L1JGI3_GUITC</name>
<reference evidence="8 10" key="1">
    <citation type="journal article" date="2012" name="Nature">
        <title>Algal genomes reveal evolutionary mosaicism and the fate of nucleomorphs.</title>
        <authorList>
            <consortium name="DOE Joint Genome Institute"/>
            <person name="Curtis B.A."/>
            <person name="Tanifuji G."/>
            <person name="Burki F."/>
            <person name="Gruber A."/>
            <person name="Irimia M."/>
            <person name="Maruyama S."/>
            <person name="Arias M.C."/>
            <person name="Ball S.G."/>
            <person name="Gile G.H."/>
            <person name="Hirakawa Y."/>
            <person name="Hopkins J.F."/>
            <person name="Kuo A."/>
            <person name="Rensing S.A."/>
            <person name="Schmutz J."/>
            <person name="Symeonidi A."/>
            <person name="Elias M."/>
            <person name="Eveleigh R.J."/>
            <person name="Herman E.K."/>
            <person name="Klute M.J."/>
            <person name="Nakayama T."/>
            <person name="Obornik M."/>
            <person name="Reyes-Prieto A."/>
            <person name="Armbrust E.V."/>
            <person name="Aves S.J."/>
            <person name="Beiko R.G."/>
            <person name="Coutinho P."/>
            <person name="Dacks J.B."/>
            <person name="Durnford D.G."/>
            <person name="Fast N.M."/>
            <person name="Green B.R."/>
            <person name="Grisdale C.J."/>
            <person name="Hempel F."/>
            <person name="Henrissat B."/>
            <person name="Hoppner M.P."/>
            <person name="Ishida K."/>
            <person name="Kim E."/>
            <person name="Koreny L."/>
            <person name="Kroth P.G."/>
            <person name="Liu Y."/>
            <person name="Malik S.B."/>
            <person name="Maier U.G."/>
            <person name="McRose D."/>
            <person name="Mock T."/>
            <person name="Neilson J.A."/>
            <person name="Onodera N.T."/>
            <person name="Poole A.M."/>
            <person name="Pritham E.J."/>
            <person name="Richards T.A."/>
            <person name="Rocap G."/>
            <person name="Roy S.W."/>
            <person name="Sarai C."/>
            <person name="Schaack S."/>
            <person name="Shirato S."/>
            <person name="Slamovits C.H."/>
            <person name="Spencer D.F."/>
            <person name="Suzuki S."/>
            <person name="Worden A.Z."/>
            <person name="Zauner S."/>
            <person name="Barry K."/>
            <person name="Bell C."/>
            <person name="Bharti A.K."/>
            <person name="Crow J.A."/>
            <person name="Grimwood J."/>
            <person name="Kramer R."/>
            <person name="Lindquist E."/>
            <person name="Lucas S."/>
            <person name="Salamov A."/>
            <person name="McFadden G.I."/>
            <person name="Lane C.E."/>
            <person name="Keeling P.J."/>
            <person name="Gray M.W."/>
            <person name="Grigoriev I.V."/>
            <person name="Archibald J.M."/>
        </authorList>
    </citation>
    <scope>NUCLEOTIDE SEQUENCE</scope>
    <source>
        <strain evidence="8 10">CCMP2712</strain>
    </source>
</reference>
<gene>
    <name evidence="8" type="ORF">GUITHDRAFT_159540</name>
</gene>
<protein>
    <recommendedName>
        <fullName evidence="7">STI1 domain-containing protein</fullName>
    </recommendedName>
</protein>
<dbReference type="eggNOG" id="KOG0548">
    <property type="taxonomic scope" value="Eukaryota"/>
</dbReference>
<dbReference type="PANTHER" id="PTHR22904:SF523">
    <property type="entry name" value="STRESS-INDUCED-PHOSPHOPROTEIN 1"/>
    <property type="match status" value="1"/>
</dbReference>
<dbReference type="FunFam" id="1.10.260.100:FF:000002">
    <property type="entry name" value="Stress-induced-phosphoprotein 1 (Hsp70/Hsp90-organizing)"/>
    <property type="match status" value="1"/>
</dbReference>
<dbReference type="EnsemblProtists" id="EKX47633">
    <property type="protein sequence ID" value="EKX47633"/>
    <property type="gene ID" value="GUITHDRAFT_159540"/>
</dbReference>
<dbReference type="Pfam" id="PF13432">
    <property type="entry name" value="TPR_16"/>
    <property type="match status" value="1"/>
</dbReference>
<feature type="domain" description="STI1" evidence="7">
    <location>
        <begin position="536"/>
        <end position="575"/>
    </location>
</feature>
<evidence type="ECO:0000256" key="6">
    <source>
        <dbReference type="SAM" id="MobiDB-lite"/>
    </source>
</evidence>
<dbReference type="Pfam" id="PF07719">
    <property type="entry name" value="TPR_2"/>
    <property type="match status" value="1"/>
</dbReference>
<keyword evidence="3" id="KW-0677">Repeat</keyword>
<keyword evidence="4 5" id="KW-0802">TPR repeat</keyword>
<dbReference type="GO" id="GO:0051879">
    <property type="term" value="F:Hsp90 protein binding"/>
    <property type="evidence" value="ECO:0007669"/>
    <property type="project" value="TreeGrafter"/>
</dbReference>
<dbReference type="OrthoDB" id="2423701at2759"/>
<dbReference type="Proteomes" id="UP000011087">
    <property type="component" value="Unassembled WGS sequence"/>
</dbReference>
<feature type="repeat" description="TPR" evidence="5">
    <location>
        <begin position="473"/>
        <end position="506"/>
    </location>
</feature>